<dbReference type="Proteomes" id="UP001227126">
    <property type="component" value="Unassembled WGS sequence"/>
</dbReference>
<gene>
    <name evidence="3" type="ORF">QO034_20525</name>
</gene>
<proteinExistence type="predicted"/>
<protein>
    <submittedName>
        <fullName evidence="3">Pilus assembly protein TadG-related protein</fullName>
    </submittedName>
</protein>
<feature type="domain" description="Putative Flp pilus-assembly TadG-like N-terminal" evidence="2">
    <location>
        <begin position="2"/>
        <end position="45"/>
    </location>
</feature>
<dbReference type="InterPro" id="IPR036465">
    <property type="entry name" value="vWFA_dom_sf"/>
</dbReference>
<keyword evidence="4" id="KW-1185">Reference proteome</keyword>
<dbReference type="Pfam" id="PF13400">
    <property type="entry name" value="Tad"/>
    <property type="match status" value="1"/>
</dbReference>
<dbReference type="SUPFAM" id="SSF53300">
    <property type="entry name" value="vWA-like"/>
    <property type="match status" value="1"/>
</dbReference>
<organism evidence="3 4">
    <name type="scientific">Sedimentitalea xiamensis</name>
    <dbReference type="NCBI Taxonomy" id="3050037"/>
    <lineage>
        <taxon>Bacteria</taxon>
        <taxon>Pseudomonadati</taxon>
        <taxon>Pseudomonadota</taxon>
        <taxon>Alphaproteobacteria</taxon>
        <taxon>Rhodobacterales</taxon>
        <taxon>Paracoccaceae</taxon>
        <taxon>Sedimentitalea</taxon>
    </lineage>
</organism>
<dbReference type="InterPro" id="IPR028087">
    <property type="entry name" value="Tad_N"/>
</dbReference>
<dbReference type="Gene3D" id="3.40.50.410">
    <property type="entry name" value="von Willebrand factor, type A domain"/>
    <property type="match status" value="1"/>
</dbReference>
<evidence type="ECO:0000313" key="3">
    <source>
        <dbReference type="EMBL" id="MDK3075464.1"/>
    </source>
</evidence>
<dbReference type="RefSeq" id="WP_284487391.1">
    <property type="nucleotide sequence ID" value="NZ_JASNJE010000038.1"/>
</dbReference>
<evidence type="ECO:0000256" key="1">
    <source>
        <dbReference type="SAM" id="Phobius"/>
    </source>
</evidence>
<keyword evidence="1" id="KW-0812">Transmembrane</keyword>
<evidence type="ECO:0000259" key="2">
    <source>
        <dbReference type="Pfam" id="PF13400"/>
    </source>
</evidence>
<keyword evidence="1" id="KW-1133">Transmembrane helix</keyword>
<evidence type="ECO:0000313" key="4">
    <source>
        <dbReference type="Proteomes" id="UP001227126"/>
    </source>
</evidence>
<reference evidence="3 4" key="1">
    <citation type="submission" date="2023-05" db="EMBL/GenBank/DDBJ databases">
        <title>Sedimentitalea sp. nov. JM2-8.</title>
        <authorList>
            <person name="Huang J."/>
        </authorList>
    </citation>
    <scope>NUCLEOTIDE SEQUENCE [LARGE SCALE GENOMIC DNA]</scope>
    <source>
        <strain evidence="3 4">JM2-8</strain>
    </source>
</reference>
<feature type="transmembrane region" description="Helical" evidence="1">
    <location>
        <begin position="6"/>
        <end position="23"/>
    </location>
</feature>
<sequence length="502" mass="55001">MLILGVYIFLMMLMVGGIGIDLMRVERDRAKLQYTLDRAVLAAASLDQEIEPGAVVQDYFNKAELGEYLGGVSVTDSVGARTVSATASADVATQFMHMTGLNSIRTPAASAAEERIQSLEISMVLDISGSMAENSRLSNMQTAAKTFIDHMLTQARNDSVSFSIIPYASQVNVGETLLDEFHDNGFTVSAEHRYSHCVNFIEDQFSRTTIDASQPLERTAHFDPYTHSTMPIQVPVCPIRAGSAIVPITNDRTKLHAAIDAMTALGPTSIDVGVKWGITLLDPSIRPVVSDLAAKGIVPSVYASKPVDYTDENTLKVLIVMSDGKNEDQYFINPTMREGPSNVWYNAEADVYSVYHDQSATKYWIPHLDAWSEYPFGNAPDGSEPGTAVELTFPELNNRASLKYNAEENYSFTSSAWATWISSAFSKREKAAKDQFTKHICDAAKDRDVIVFTIGMEAPITGIKTLKDCASSASHYFNSDGSDILAAFDSIATSIRKLRLTQ</sequence>
<dbReference type="EMBL" id="JASNJE010000038">
    <property type="protein sequence ID" value="MDK3075464.1"/>
    <property type="molecule type" value="Genomic_DNA"/>
</dbReference>
<comment type="caution">
    <text evidence="3">The sequence shown here is derived from an EMBL/GenBank/DDBJ whole genome shotgun (WGS) entry which is preliminary data.</text>
</comment>
<name>A0ABT7FL64_9RHOB</name>
<accession>A0ABT7FL64</accession>
<keyword evidence="1" id="KW-0472">Membrane</keyword>